<dbReference type="Ensembl" id="ENSSSCT00030053673.1">
    <property type="protein sequence ID" value="ENSSSCP00030024497.1"/>
    <property type="gene ID" value="ENSSSCG00030038565.1"/>
</dbReference>
<accession>A0A8D0ZN89</accession>
<dbReference type="Proteomes" id="UP000694727">
    <property type="component" value="Unplaced"/>
</dbReference>
<dbReference type="AlphaFoldDB" id="A0A8D0ZN89"/>
<dbReference type="Proteomes" id="UP000694571">
    <property type="component" value="Unplaced"/>
</dbReference>
<feature type="compositionally biased region" description="Polar residues" evidence="1">
    <location>
        <begin position="1"/>
        <end position="27"/>
    </location>
</feature>
<evidence type="ECO:0000313" key="3">
    <source>
        <dbReference type="Proteomes" id="UP000694720"/>
    </source>
</evidence>
<dbReference type="Ensembl" id="ENSSSCT00025081243.1">
    <property type="protein sequence ID" value="ENSSSCP00025035304.1"/>
    <property type="gene ID" value="ENSSSCG00025059348.1"/>
</dbReference>
<reference evidence="2" key="1">
    <citation type="submission" date="2025-05" db="UniProtKB">
        <authorList>
            <consortium name="Ensembl"/>
        </authorList>
    </citation>
    <scope>IDENTIFICATION</scope>
</reference>
<dbReference type="Proteomes" id="UP000694724">
    <property type="component" value="Unplaced"/>
</dbReference>
<name>A0A8D0ZN89_PIG</name>
<proteinExistence type="predicted"/>
<dbReference type="Proteomes" id="UP000694720">
    <property type="component" value="Unplaced"/>
</dbReference>
<dbReference type="Ensembl" id="ENSSSCT00050063098.1">
    <property type="protein sequence ID" value="ENSSSCP00050027094.1"/>
    <property type="gene ID" value="ENSSSCG00050046383.1"/>
</dbReference>
<feature type="region of interest" description="Disordered" evidence="1">
    <location>
        <begin position="1"/>
        <end position="118"/>
    </location>
</feature>
<evidence type="ECO:0000313" key="2">
    <source>
        <dbReference type="Ensembl" id="ENSSSCP00035019179.1"/>
    </source>
</evidence>
<dbReference type="Ensembl" id="ENSSSCT00055058611.1">
    <property type="protein sequence ID" value="ENSSSCP00055046910.1"/>
    <property type="gene ID" value="ENSSSCG00055029512.1"/>
</dbReference>
<dbReference type="Proteomes" id="UP000694723">
    <property type="component" value="Unplaced"/>
</dbReference>
<sequence length="118" mass="12771">MPEAQSSQLGGSDPSNLPRTGQPTSPGHRSHTWTRPQERQGHWRMGATPATLALVEREPEAAAEASQHFPAEGRGSPCTKWHLLKTPGDRDGDTGHPLGAAPPMVDSQHQVGFRQVRL</sequence>
<dbReference type="Ensembl" id="ENSSSCT00035047955.1">
    <property type="protein sequence ID" value="ENSSSCP00035019179.1"/>
    <property type="gene ID" value="ENSSSCG00035036191.1"/>
</dbReference>
<dbReference type="Ensembl" id="ENSSSCT00060101939.1">
    <property type="protein sequence ID" value="ENSSSCP00060044319.1"/>
    <property type="gene ID" value="ENSSSCG00060074548.1"/>
</dbReference>
<dbReference type="Proteomes" id="UP000694570">
    <property type="component" value="Unplaced"/>
</dbReference>
<protein>
    <submittedName>
        <fullName evidence="2">Uncharacterized protein</fullName>
    </submittedName>
</protein>
<evidence type="ECO:0000256" key="1">
    <source>
        <dbReference type="SAM" id="MobiDB-lite"/>
    </source>
</evidence>
<organism evidence="2 3">
    <name type="scientific">Sus scrofa</name>
    <name type="common">Pig</name>
    <dbReference type="NCBI Taxonomy" id="9823"/>
    <lineage>
        <taxon>Eukaryota</taxon>
        <taxon>Metazoa</taxon>
        <taxon>Chordata</taxon>
        <taxon>Craniata</taxon>
        <taxon>Vertebrata</taxon>
        <taxon>Euteleostomi</taxon>
        <taxon>Mammalia</taxon>
        <taxon>Eutheria</taxon>
        <taxon>Laurasiatheria</taxon>
        <taxon>Artiodactyla</taxon>
        <taxon>Suina</taxon>
        <taxon>Suidae</taxon>
        <taxon>Sus</taxon>
    </lineage>
</organism>